<proteinExistence type="predicted"/>
<evidence type="ECO:0000313" key="3">
    <source>
        <dbReference type="EMBL" id="CAK9116642.1"/>
    </source>
</evidence>
<dbReference type="InterPro" id="IPR036155">
    <property type="entry name" value="Crypto/Photolyase_N_sf"/>
</dbReference>
<dbReference type="Proteomes" id="UP001642484">
    <property type="component" value="Unassembled WGS sequence"/>
</dbReference>
<keyword evidence="4" id="KW-1185">Reference proteome</keyword>
<gene>
    <name evidence="3" type="ORF">CCMP2556_LOCUS54162</name>
</gene>
<dbReference type="InterPro" id="IPR014729">
    <property type="entry name" value="Rossmann-like_a/b/a_fold"/>
</dbReference>
<dbReference type="Pfam" id="PF00875">
    <property type="entry name" value="DNA_photolyase"/>
    <property type="match status" value="1"/>
</dbReference>
<evidence type="ECO:0000313" key="4">
    <source>
        <dbReference type="Proteomes" id="UP001642484"/>
    </source>
</evidence>
<accession>A0ABP0SW62</accession>
<feature type="region of interest" description="Disordered" evidence="1">
    <location>
        <begin position="1"/>
        <end position="25"/>
    </location>
</feature>
<protein>
    <recommendedName>
        <fullName evidence="2">Photolyase/cryptochrome alpha/beta domain-containing protein</fullName>
    </recommendedName>
</protein>
<dbReference type="InterPro" id="IPR006050">
    <property type="entry name" value="DNA_photolyase_N"/>
</dbReference>
<dbReference type="InterPro" id="IPR002081">
    <property type="entry name" value="Cryptochrome/DNA_photolyase_1"/>
</dbReference>
<sequence length="207" mass="24135">MVRRWVRSAGTTGPTGGEGAKPKPAAERVNVVWHKWSDLRLLDHEPLWHAHQRPEPVLHLHLVELQLLAGHARVSGVQRCSPRRKEFWRQCVEDLSERLQERGQHLVVRAVEDPAEFFASLCEQLPILRVYAHQEFCDEELQIEASVRRVLAQHGAELCTYWGALTVHHIDDLGFDARDRNQMPWYKGEFQRAAKRRPIREAAKRRR</sequence>
<dbReference type="PANTHER" id="PTHR11455:SF22">
    <property type="entry name" value="CRYPTOCHROME DASH"/>
    <property type="match status" value="1"/>
</dbReference>
<feature type="domain" description="Photolyase/cryptochrome alpha/beta" evidence="2">
    <location>
        <begin position="29"/>
        <end position="166"/>
    </location>
</feature>
<name>A0ABP0SW62_9DINO</name>
<evidence type="ECO:0000259" key="2">
    <source>
        <dbReference type="PROSITE" id="PS51645"/>
    </source>
</evidence>
<dbReference type="EMBL" id="CAXAMN010028472">
    <property type="protein sequence ID" value="CAK9116642.1"/>
    <property type="molecule type" value="Genomic_DNA"/>
</dbReference>
<reference evidence="3 4" key="1">
    <citation type="submission" date="2024-02" db="EMBL/GenBank/DDBJ databases">
        <authorList>
            <person name="Chen Y."/>
            <person name="Shah S."/>
            <person name="Dougan E. K."/>
            <person name="Thang M."/>
            <person name="Chan C."/>
        </authorList>
    </citation>
    <scope>NUCLEOTIDE SEQUENCE [LARGE SCALE GENOMIC DNA]</scope>
</reference>
<dbReference type="PROSITE" id="PS51645">
    <property type="entry name" value="PHR_CRY_ALPHA_BETA"/>
    <property type="match status" value="1"/>
</dbReference>
<evidence type="ECO:0000256" key="1">
    <source>
        <dbReference type="SAM" id="MobiDB-lite"/>
    </source>
</evidence>
<comment type="caution">
    <text evidence="3">The sequence shown here is derived from an EMBL/GenBank/DDBJ whole genome shotgun (WGS) entry which is preliminary data.</text>
</comment>
<dbReference type="PANTHER" id="PTHR11455">
    <property type="entry name" value="CRYPTOCHROME"/>
    <property type="match status" value="1"/>
</dbReference>
<dbReference type="SUPFAM" id="SSF52425">
    <property type="entry name" value="Cryptochrome/photolyase, N-terminal domain"/>
    <property type="match status" value="1"/>
</dbReference>
<dbReference type="Gene3D" id="3.40.50.620">
    <property type="entry name" value="HUPs"/>
    <property type="match status" value="1"/>
</dbReference>
<organism evidence="3 4">
    <name type="scientific">Durusdinium trenchii</name>
    <dbReference type="NCBI Taxonomy" id="1381693"/>
    <lineage>
        <taxon>Eukaryota</taxon>
        <taxon>Sar</taxon>
        <taxon>Alveolata</taxon>
        <taxon>Dinophyceae</taxon>
        <taxon>Suessiales</taxon>
        <taxon>Symbiodiniaceae</taxon>
        <taxon>Durusdinium</taxon>
    </lineage>
</organism>